<dbReference type="Proteomes" id="UP000315540">
    <property type="component" value="Unassembled WGS sequence"/>
</dbReference>
<keyword evidence="9" id="KW-0472">Membrane</keyword>
<dbReference type="PROSITE" id="PS50109">
    <property type="entry name" value="HIS_KIN"/>
    <property type="match status" value="1"/>
</dbReference>
<comment type="catalytic activity">
    <reaction evidence="1">
        <text>ATP + protein L-histidine = ADP + protein N-phospho-L-histidine.</text>
        <dbReference type="EC" id="2.7.13.3"/>
    </reaction>
</comment>
<dbReference type="InterPro" id="IPR011712">
    <property type="entry name" value="Sig_transdc_His_kin_sub3_dim/P"/>
</dbReference>
<keyword evidence="7" id="KW-0067">ATP-binding</keyword>
<dbReference type="InterPro" id="IPR003594">
    <property type="entry name" value="HATPase_dom"/>
</dbReference>
<dbReference type="GO" id="GO:0000155">
    <property type="term" value="F:phosphorelay sensor kinase activity"/>
    <property type="evidence" value="ECO:0007669"/>
    <property type="project" value="InterPro"/>
</dbReference>
<evidence type="ECO:0000256" key="4">
    <source>
        <dbReference type="ARBA" id="ARBA00022679"/>
    </source>
</evidence>
<dbReference type="PANTHER" id="PTHR24421:SF10">
    <property type="entry name" value="NITRATE_NITRITE SENSOR PROTEIN NARQ"/>
    <property type="match status" value="1"/>
</dbReference>
<keyword evidence="9" id="KW-0812">Transmembrane</keyword>
<feature type="transmembrane region" description="Helical" evidence="9">
    <location>
        <begin position="6"/>
        <end position="29"/>
    </location>
</feature>
<evidence type="ECO:0000256" key="1">
    <source>
        <dbReference type="ARBA" id="ARBA00000085"/>
    </source>
</evidence>
<keyword evidence="4" id="KW-0808">Transferase</keyword>
<dbReference type="EMBL" id="VFWZ01000002">
    <property type="protein sequence ID" value="TPN87776.1"/>
    <property type="molecule type" value="Genomic_DNA"/>
</dbReference>
<reference evidence="11 12" key="1">
    <citation type="submission" date="2019-06" db="EMBL/GenBank/DDBJ databases">
        <authorList>
            <person name="Meng X."/>
        </authorList>
    </citation>
    <scope>NUCLEOTIDE SEQUENCE [LARGE SCALE GENOMIC DNA]</scope>
    <source>
        <strain evidence="11 12">M625</strain>
    </source>
</reference>
<dbReference type="PANTHER" id="PTHR24421">
    <property type="entry name" value="NITRATE/NITRITE SENSOR PROTEIN NARX-RELATED"/>
    <property type="match status" value="1"/>
</dbReference>
<keyword evidence="9" id="KW-1133">Transmembrane helix</keyword>
<evidence type="ECO:0000259" key="10">
    <source>
        <dbReference type="PROSITE" id="PS50109"/>
    </source>
</evidence>
<evidence type="ECO:0000256" key="8">
    <source>
        <dbReference type="ARBA" id="ARBA00023012"/>
    </source>
</evidence>
<dbReference type="Gene3D" id="1.20.5.1930">
    <property type="match status" value="1"/>
</dbReference>
<evidence type="ECO:0000256" key="2">
    <source>
        <dbReference type="ARBA" id="ARBA00012438"/>
    </source>
</evidence>
<dbReference type="AlphaFoldDB" id="A0A504JA08"/>
<dbReference type="InterPro" id="IPR005467">
    <property type="entry name" value="His_kinase_dom"/>
</dbReference>
<accession>A0A504JA08</accession>
<dbReference type="GO" id="GO:0016020">
    <property type="term" value="C:membrane"/>
    <property type="evidence" value="ECO:0007669"/>
    <property type="project" value="InterPro"/>
</dbReference>
<keyword evidence="12" id="KW-1185">Reference proteome</keyword>
<keyword evidence="3" id="KW-0597">Phosphoprotein</keyword>
<dbReference type="SUPFAM" id="SSF55874">
    <property type="entry name" value="ATPase domain of HSP90 chaperone/DNA topoisomerase II/histidine kinase"/>
    <property type="match status" value="1"/>
</dbReference>
<dbReference type="InterPro" id="IPR036890">
    <property type="entry name" value="HATPase_C_sf"/>
</dbReference>
<keyword evidence="8" id="KW-0902">Two-component regulatory system</keyword>
<organism evidence="11 12">
    <name type="scientific">Aquimarina algicola</name>
    <dbReference type="NCBI Taxonomy" id="2589995"/>
    <lineage>
        <taxon>Bacteria</taxon>
        <taxon>Pseudomonadati</taxon>
        <taxon>Bacteroidota</taxon>
        <taxon>Flavobacteriia</taxon>
        <taxon>Flavobacteriales</taxon>
        <taxon>Flavobacteriaceae</taxon>
        <taxon>Aquimarina</taxon>
    </lineage>
</organism>
<dbReference type="EC" id="2.7.13.3" evidence="2"/>
<evidence type="ECO:0000256" key="3">
    <source>
        <dbReference type="ARBA" id="ARBA00022553"/>
    </source>
</evidence>
<sequence>MGETSFIITLILFNIIFVAFLIGIVVFIYQYKSKRKQHLQQINILDQNHKKELLETQIEIQTNTMEYIGREIHDNVGQKLTLASLYIQQYLIENKLINTNTTINSTNEMINEALDELRQLSKSLTNDYIKNTCISQLIQEECTRINSLQICNVTVYIDPTVHLDSYIHKSVVYRITQEFLQNSIKHSRCKNISIVLIKQREHLTLSIKDDGIGFDIGKLKNDGIGTYNIKKRAQLVNGLIKLDSQKDKGTELILEFSI</sequence>
<dbReference type="OrthoDB" id="9760839at2"/>
<dbReference type="Pfam" id="PF07730">
    <property type="entry name" value="HisKA_3"/>
    <property type="match status" value="1"/>
</dbReference>
<feature type="domain" description="Histidine kinase" evidence="10">
    <location>
        <begin position="67"/>
        <end position="258"/>
    </location>
</feature>
<evidence type="ECO:0000256" key="7">
    <source>
        <dbReference type="ARBA" id="ARBA00022840"/>
    </source>
</evidence>
<proteinExistence type="predicted"/>
<keyword evidence="5" id="KW-0547">Nucleotide-binding</keyword>
<dbReference type="Gene3D" id="3.30.565.10">
    <property type="entry name" value="Histidine kinase-like ATPase, C-terminal domain"/>
    <property type="match status" value="1"/>
</dbReference>
<keyword evidence="6 11" id="KW-0418">Kinase</keyword>
<name>A0A504JA08_9FLAO</name>
<protein>
    <recommendedName>
        <fullName evidence="2">histidine kinase</fullName>
        <ecNumber evidence="2">2.7.13.3</ecNumber>
    </recommendedName>
</protein>
<dbReference type="Pfam" id="PF02518">
    <property type="entry name" value="HATPase_c"/>
    <property type="match status" value="1"/>
</dbReference>
<evidence type="ECO:0000313" key="12">
    <source>
        <dbReference type="Proteomes" id="UP000315540"/>
    </source>
</evidence>
<gene>
    <name evidence="11" type="ORF">FHK87_09385</name>
</gene>
<dbReference type="InterPro" id="IPR050482">
    <property type="entry name" value="Sensor_HK_TwoCompSys"/>
</dbReference>
<dbReference type="GO" id="GO:0046983">
    <property type="term" value="F:protein dimerization activity"/>
    <property type="evidence" value="ECO:0007669"/>
    <property type="project" value="InterPro"/>
</dbReference>
<evidence type="ECO:0000256" key="6">
    <source>
        <dbReference type="ARBA" id="ARBA00022777"/>
    </source>
</evidence>
<evidence type="ECO:0000256" key="9">
    <source>
        <dbReference type="SAM" id="Phobius"/>
    </source>
</evidence>
<evidence type="ECO:0000256" key="5">
    <source>
        <dbReference type="ARBA" id="ARBA00022741"/>
    </source>
</evidence>
<dbReference type="CDD" id="cd16917">
    <property type="entry name" value="HATPase_UhpB-NarQ-NarX-like"/>
    <property type="match status" value="1"/>
</dbReference>
<comment type="caution">
    <text evidence="11">The sequence shown here is derived from an EMBL/GenBank/DDBJ whole genome shotgun (WGS) entry which is preliminary data.</text>
</comment>
<evidence type="ECO:0000313" key="11">
    <source>
        <dbReference type="EMBL" id="TPN87776.1"/>
    </source>
</evidence>
<dbReference type="GO" id="GO:0005524">
    <property type="term" value="F:ATP binding"/>
    <property type="evidence" value="ECO:0007669"/>
    <property type="project" value="UniProtKB-KW"/>
</dbReference>